<dbReference type="Proteomes" id="UP001501410">
    <property type="component" value="Unassembled WGS sequence"/>
</dbReference>
<proteinExistence type="predicted"/>
<feature type="compositionally biased region" description="Polar residues" evidence="1">
    <location>
        <begin position="1"/>
        <end position="12"/>
    </location>
</feature>
<evidence type="ECO:0000256" key="1">
    <source>
        <dbReference type="SAM" id="MobiDB-lite"/>
    </source>
</evidence>
<sequence>MEATNEQPQMEQEPTGKLYGYYSGIEDEEQSDNELEADPFDPDEISIDPKVITMETYLRRLIQHTIKLNPDFQRAEVWDAVRKSQLIESLMLKIPLPMFYVSADEKGNYTVVDGLQRLSTIRDFVLGDAYMSSYNTQTGIYDENKRGLGFRLSGLEFWKDYNGRNYAELPVNIRNRIIESEFRFTVINPGTPELVRRNIFKRINTGGMPLSGQEIRNALYLGRATKLLNRLASLPQFRQATGGSIHGNRMEDRELILRFVAFLIRDYTTYRKTVTIDSYLSDTMIILNAMPDLASKDFKKIQKASNIQLSDIKIMADDEIVERFITAMTWARNIFGDHAFRKSFQIDRRRTPINAALFETWGVILGNMNAATFDHLITNKGAFLADCRQLTQSYYFLNAISRASMLVPSVKTRFEGFNLIVNKYAL</sequence>
<dbReference type="Pfam" id="PF03235">
    <property type="entry name" value="GmrSD_N"/>
    <property type="match status" value="1"/>
</dbReference>
<reference evidence="4" key="1">
    <citation type="journal article" date="2019" name="Int. J. Syst. Evol. Microbiol.">
        <title>The Global Catalogue of Microorganisms (GCM) 10K type strain sequencing project: providing services to taxonomists for standard genome sequencing and annotation.</title>
        <authorList>
            <consortium name="The Broad Institute Genomics Platform"/>
            <consortium name="The Broad Institute Genome Sequencing Center for Infectious Disease"/>
            <person name="Wu L."/>
            <person name="Ma J."/>
        </authorList>
    </citation>
    <scope>NUCLEOTIDE SEQUENCE [LARGE SCALE GENOMIC DNA]</scope>
    <source>
        <strain evidence="4">JCM 31921</strain>
    </source>
</reference>
<evidence type="ECO:0000259" key="2">
    <source>
        <dbReference type="Pfam" id="PF03235"/>
    </source>
</evidence>
<dbReference type="InterPro" id="IPR004919">
    <property type="entry name" value="GmrSD_N"/>
</dbReference>
<gene>
    <name evidence="3" type="ORF">GCM10023092_25870</name>
</gene>
<evidence type="ECO:0000313" key="3">
    <source>
        <dbReference type="EMBL" id="GAA4458087.1"/>
    </source>
</evidence>
<feature type="region of interest" description="Disordered" evidence="1">
    <location>
        <begin position="1"/>
        <end position="42"/>
    </location>
</feature>
<feature type="compositionally biased region" description="Acidic residues" evidence="1">
    <location>
        <begin position="25"/>
        <end position="42"/>
    </location>
</feature>
<dbReference type="PANTHER" id="PTHR39639:SF1">
    <property type="entry name" value="DUF262 DOMAIN-CONTAINING PROTEIN"/>
    <property type="match status" value="1"/>
</dbReference>
<name>A0ABP8MY49_9BACT</name>
<accession>A0ABP8MY49</accession>
<dbReference type="EMBL" id="BAABEZ010000024">
    <property type="protein sequence ID" value="GAA4458087.1"/>
    <property type="molecule type" value="Genomic_DNA"/>
</dbReference>
<comment type="caution">
    <text evidence="3">The sequence shown here is derived from an EMBL/GenBank/DDBJ whole genome shotgun (WGS) entry which is preliminary data.</text>
</comment>
<feature type="domain" description="GmrSD restriction endonucleases N-terminal" evidence="2">
    <location>
        <begin position="63"/>
        <end position="221"/>
    </location>
</feature>
<protein>
    <submittedName>
        <fullName evidence="3">DUF262 domain-containing protein</fullName>
    </submittedName>
</protein>
<dbReference type="RefSeq" id="WP_344827938.1">
    <property type="nucleotide sequence ID" value="NZ_BAABEZ010000024.1"/>
</dbReference>
<keyword evidence="4" id="KW-1185">Reference proteome</keyword>
<organism evidence="3 4">
    <name type="scientific">Rurimicrobium arvi</name>
    <dbReference type="NCBI Taxonomy" id="2049916"/>
    <lineage>
        <taxon>Bacteria</taxon>
        <taxon>Pseudomonadati</taxon>
        <taxon>Bacteroidota</taxon>
        <taxon>Chitinophagia</taxon>
        <taxon>Chitinophagales</taxon>
        <taxon>Chitinophagaceae</taxon>
        <taxon>Rurimicrobium</taxon>
    </lineage>
</organism>
<evidence type="ECO:0000313" key="4">
    <source>
        <dbReference type="Proteomes" id="UP001501410"/>
    </source>
</evidence>
<dbReference type="PANTHER" id="PTHR39639">
    <property type="entry name" value="CHROMOSOME 16, WHOLE GENOME SHOTGUN SEQUENCE"/>
    <property type="match status" value="1"/>
</dbReference>